<organism evidence="1 2">
    <name type="scientific">Allostreptomyces psammosilenae</name>
    <dbReference type="NCBI Taxonomy" id="1892865"/>
    <lineage>
        <taxon>Bacteria</taxon>
        <taxon>Bacillati</taxon>
        <taxon>Actinomycetota</taxon>
        <taxon>Actinomycetes</taxon>
        <taxon>Kitasatosporales</taxon>
        <taxon>Streptomycetaceae</taxon>
        <taxon>Allostreptomyces</taxon>
    </lineage>
</organism>
<proteinExistence type="predicted"/>
<comment type="caution">
    <text evidence="1">The sequence shown here is derived from an EMBL/GenBank/DDBJ whole genome shotgun (WGS) entry which is preliminary data.</text>
</comment>
<dbReference type="RefSeq" id="WP_179812523.1">
    <property type="nucleotide sequence ID" value="NZ_JACBZD010000001.1"/>
</dbReference>
<dbReference type="AlphaFoldDB" id="A0A852ZM54"/>
<evidence type="ECO:0000313" key="1">
    <source>
        <dbReference type="EMBL" id="NYI03483.1"/>
    </source>
</evidence>
<accession>A0A852ZM54</accession>
<dbReference type="EMBL" id="JACBZD010000001">
    <property type="protein sequence ID" value="NYI03483.1"/>
    <property type="molecule type" value="Genomic_DNA"/>
</dbReference>
<protein>
    <submittedName>
        <fullName evidence="1">Uncharacterized protein</fullName>
    </submittedName>
</protein>
<dbReference type="Proteomes" id="UP000567795">
    <property type="component" value="Unassembled WGS sequence"/>
</dbReference>
<gene>
    <name evidence="1" type="ORF">FHU37_000426</name>
</gene>
<sequence>MPEQAQWTFRRQERFWKPERTPGVDDNTLLGLELFAVPFGTRAWSVRDFIEVWREHREKDGDSAVLASTAAVIRAQEGGLVRICDRYGQFRDFVMEEADFEAALEALEAAMRAHSGQAG</sequence>
<reference evidence="1 2" key="1">
    <citation type="submission" date="2020-07" db="EMBL/GenBank/DDBJ databases">
        <title>Sequencing the genomes of 1000 actinobacteria strains.</title>
        <authorList>
            <person name="Klenk H.-P."/>
        </authorList>
    </citation>
    <scope>NUCLEOTIDE SEQUENCE [LARGE SCALE GENOMIC DNA]</scope>
    <source>
        <strain evidence="1 2">DSM 42178</strain>
    </source>
</reference>
<keyword evidence="2" id="KW-1185">Reference proteome</keyword>
<evidence type="ECO:0000313" key="2">
    <source>
        <dbReference type="Proteomes" id="UP000567795"/>
    </source>
</evidence>
<name>A0A852ZM54_9ACTN</name>